<accession>A0A8B6HHW0</accession>
<gene>
    <name evidence="1" type="ORF">MGAL_10B074971</name>
</gene>
<keyword evidence="2" id="KW-1185">Reference proteome</keyword>
<evidence type="ECO:0000313" key="1">
    <source>
        <dbReference type="EMBL" id="VDI79571.1"/>
    </source>
</evidence>
<comment type="caution">
    <text evidence="1">The sequence shown here is derived from an EMBL/GenBank/DDBJ whole genome shotgun (WGS) entry which is preliminary data.</text>
</comment>
<reference evidence="1" key="1">
    <citation type="submission" date="2018-11" db="EMBL/GenBank/DDBJ databases">
        <authorList>
            <person name="Alioto T."/>
            <person name="Alioto T."/>
        </authorList>
    </citation>
    <scope>NUCLEOTIDE SEQUENCE</scope>
</reference>
<dbReference type="EMBL" id="UYJE01010081">
    <property type="protein sequence ID" value="VDI79571.1"/>
    <property type="molecule type" value="Genomic_DNA"/>
</dbReference>
<sequence>MFTYHKIILPDVPEDLLIYNMKTPEMQMMPCTTWTELDSWEENWRLNLQEGTEKHQTRCEERKEGQDMVVGMIMTDEEAADDTDQGAEAQDEGQDPDLAAEIEGDHARGHMKEEDHGAEAGGGDPGAEVVEGNHTVILKVDQGQGHMIEKEVVIGIGRDLVHIVAQPHDHQERMTEVEVPLQIIESPVFSMDFIFIRTCDVGQEQYLTDLMYYICDNFMFLCKNNPDPNEQFLLSSYISVNNHVHSTCC</sequence>
<evidence type="ECO:0000313" key="2">
    <source>
        <dbReference type="Proteomes" id="UP000596742"/>
    </source>
</evidence>
<dbReference type="AlphaFoldDB" id="A0A8B6HHW0"/>
<protein>
    <submittedName>
        <fullName evidence="1">Uncharacterized protein</fullName>
    </submittedName>
</protein>
<name>A0A8B6HHW0_MYTGA</name>
<dbReference type="Proteomes" id="UP000596742">
    <property type="component" value="Unassembled WGS sequence"/>
</dbReference>
<proteinExistence type="predicted"/>
<organism evidence="1 2">
    <name type="scientific">Mytilus galloprovincialis</name>
    <name type="common">Mediterranean mussel</name>
    <dbReference type="NCBI Taxonomy" id="29158"/>
    <lineage>
        <taxon>Eukaryota</taxon>
        <taxon>Metazoa</taxon>
        <taxon>Spiralia</taxon>
        <taxon>Lophotrochozoa</taxon>
        <taxon>Mollusca</taxon>
        <taxon>Bivalvia</taxon>
        <taxon>Autobranchia</taxon>
        <taxon>Pteriomorphia</taxon>
        <taxon>Mytilida</taxon>
        <taxon>Mytiloidea</taxon>
        <taxon>Mytilidae</taxon>
        <taxon>Mytilinae</taxon>
        <taxon>Mytilus</taxon>
    </lineage>
</organism>